<dbReference type="eggNOG" id="COG1757">
    <property type="taxonomic scope" value="Bacteria"/>
</dbReference>
<dbReference type="InterPro" id="IPR052180">
    <property type="entry name" value="NhaC_Na-H+_Antiporter"/>
</dbReference>
<feature type="transmembrane region" description="Helical" evidence="9">
    <location>
        <begin position="404"/>
        <end position="425"/>
    </location>
</feature>
<dbReference type="PANTHER" id="PTHR33451:SF3">
    <property type="entry name" value="MALATE-2H(+)_NA(+)-LACTATE ANTIPORTER"/>
    <property type="match status" value="1"/>
</dbReference>
<feature type="transmembrane region" description="Helical" evidence="9">
    <location>
        <begin position="261"/>
        <end position="280"/>
    </location>
</feature>
<dbReference type="InterPro" id="IPR004770">
    <property type="entry name" value="Na/H_antiport_NhaC"/>
</dbReference>
<dbReference type="GO" id="GO:0005886">
    <property type="term" value="C:plasma membrane"/>
    <property type="evidence" value="ECO:0007669"/>
    <property type="project" value="UniProtKB-SubCell"/>
</dbReference>
<evidence type="ECO:0000256" key="3">
    <source>
        <dbReference type="ARBA" id="ARBA00022449"/>
    </source>
</evidence>
<proteinExistence type="inferred from homology"/>
<dbReference type="HOGENOM" id="CLU_033405_1_0_7"/>
<dbReference type="InterPro" id="IPR018461">
    <property type="entry name" value="Na/H_Antiport_NhaC-like_C"/>
</dbReference>
<feature type="transmembrane region" description="Helical" evidence="9">
    <location>
        <begin position="310"/>
        <end position="331"/>
    </location>
</feature>
<dbReference type="OrthoDB" id="9762978at2"/>
<keyword evidence="2" id="KW-0813">Transport</keyword>
<sequence length="470" mass="49345">METKGNKPSLGWAILSLVLPVAMILYGTLVVGVRPPVLPLIGAVALAGLMGLKTGYRWEELQEGMFEALGRIQIAIAILALVGMIIAAWLASGTIPAIIYWGLKLIAPEHFLLSAMVLCSVASIATGTSFGTMGTIGVALLGVGQALGYPPAMTVGAIVSGAYIGDKMSPVSDSTNITASVCEVPLFDHILSMLWTTVPAFVAAGIVYTVLGFSFAQEQTASLESLNAILSGLEGHFSLDFVAFIPPILMIALAYKRFPVLPVMVACLLSAVAIAVYEGVAFNDLAKMMTSGYVSKTGIKQLDPLLSRGGLLSIMPTVLLLCSGMAFGGILERSRVLEVLLDAVLKGARSAVRLVASVLAAAYIINLGTGSQMLAVIVPGRAFLDSFKKADISPLVLSRTCEDAGTIGCPLVPWSVHAFYIAGVLGVSAFDFAPYAFLNWFVPIFSILCALTGFGIWRLNGTPVHGSRKA</sequence>
<comment type="subcellular location">
    <subcellularLocation>
        <location evidence="1">Cell membrane</location>
        <topology evidence="1">Multi-pass membrane protein</topology>
    </subcellularLocation>
</comment>
<dbReference type="Proteomes" id="UP000006034">
    <property type="component" value="Unassembled WGS sequence"/>
</dbReference>
<feature type="transmembrane region" description="Helical" evidence="9">
    <location>
        <begin position="437"/>
        <end position="459"/>
    </location>
</feature>
<feature type="transmembrane region" description="Helical" evidence="9">
    <location>
        <begin position="37"/>
        <end position="56"/>
    </location>
</feature>
<dbReference type="NCBIfam" id="TIGR00931">
    <property type="entry name" value="antiport_nhaC"/>
    <property type="match status" value="1"/>
</dbReference>
<evidence type="ECO:0000313" key="12">
    <source>
        <dbReference type="Proteomes" id="UP000006034"/>
    </source>
</evidence>
<evidence type="ECO:0000256" key="2">
    <source>
        <dbReference type="ARBA" id="ARBA00022448"/>
    </source>
</evidence>
<comment type="similarity">
    <text evidence="8">Belongs to the NhaC Na(+)/H(+) (TC 2.A.35) antiporter family.</text>
</comment>
<dbReference type="GO" id="GO:0015297">
    <property type="term" value="F:antiporter activity"/>
    <property type="evidence" value="ECO:0007669"/>
    <property type="project" value="UniProtKB-KW"/>
</dbReference>
<dbReference type="GeneID" id="78087496"/>
<keyword evidence="7 9" id="KW-0472">Membrane</keyword>
<protein>
    <submittedName>
        <fullName evidence="11">Na+/H+ antiporter NhaC</fullName>
    </submittedName>
</protein>
<comment type="caution">
    <text evidence="11">The sequence shown here is derived from an EMBL/GenBank/DDBJ whole genome shotgun (WGS) entry which is preliminary data.</text>
</comment>
<dbReference type="EMBL" id="ADCP02000003">
    <property type="protein sequence ID" value="EFV44335.1"/>
    <property type="molecule type" value="Genomic_DNA"/>
</dbReference>
<keyword evidence="5 9" id="KW-0812">Transmembrane</keyword>
<keyword evidence="12" id="KW-1185">Reference proteome</keyword>
<organism evidence="11 12">
    <name type="scientific">Bilophila wadsworthia (strain 3_1_6)</name>
    <dbReference type="NCBI Taxonomy" id="563192"/>
    <lineage>
        <taxon>Bacteria</taxon>
        <taxon>Pseudomonadati</taxon>
        <taxon>Thermodesulfobacteriota</taxon>
        <taxon>Desulfovibrionia</taxon>
        <taxon>Desulfovibrionales</taxon>
        <taxon>Desulfovibrionaceae</taxon>
        <taxon>Bilophila</taxon>
    </lineage>
</organism>
<name>E5Y6K4_BILW3</name>
<feature type="domain" description="Na+/H+ antiporter NhaC-like C-terminal" evidence="10">
    <location>
        <begin position="161"/>
        <end position="454"/>
    </location>
</feature>
<evidence type="ECO:0000256" key="7">
    <source>
        <dbReference type="ARBA" id="ARBA00023136"/>
    </source>
</evidence>
<evidence type="ECO:0000256" key="5">
    <source>
        <dbReference type="ARBA" id="ARBA00022692"/>
    </source>
</evidence>
<reference evidence="11 12" key="1">
    <citation type="submission" date="2010-10" db="EMBL/GenBank/DDBJ databases">
        <authorList>
            <consortium name="The Broad Institute Genome Sequencing Platform"/>
            <person name="Ward D."/>
            <person name="Earl A."/>
            <person name="Feldgarden M."/>
            <person name="Young S.K."/>
            <person name="Gargeya S."/>
            <person name="Zeng Q."/>
            <person name="Alvarado L."/>
            <person name="Berlin A."/>
            <person name="Bochicchio J."/>
            <person name="Chapman S.B."/>
            <person name="Chen Z."/>
            <person name="Freedman E."/>
            <person name="Gellesch M."/>
            <person name="Goldberg J."/>
            <person name="Griggs A."/>
            <person name="Gujja S."/>
            <person name="Heilman E."/>
            <person name="Heiman D."/>
            <person name="Howarth C."/>
            <person name="Mehta T."/>
            <person name="Neiman D."/>
            <person name="Pearson M."/>
            <person name="Roberts A."/>
            <person name="Saif S."/>
            <person name="Shea T."/>
            <person name="Shenoy N."/>
            <person name="Sisk P."/>
            <person name="Stolte C."/>
            <person name="Sykes S."/>
            <person name="White J."/>
            <person name="Yandava C."/>
            <person name="Allen-Vercoe E."/>
            <person name="Sibley C."/>
            <person name="Ambrose C.E."/>
            <person name="Strauss J."/>
            <person name="Daigneault M."/>
            <person name="Haas B."/>
            <person name="Nusbaum C."/>
            <person name="Birren B."/>
        </authorList>
    </citation>
    <scope>NUCLEOTIDE SEQUENCE [LARGE SCALE GENOMIC DNA]</scope>
    <source>
        <strain evidence="11 12">3_1_6</strain>
    </source>
</reference>
<evidence type="ECO:0000256" key="6">
    <source>
        <dbReference type="ARBA" id="ARBA00022989"/>
    </source>
</evidence>
<evidence type="ECO:0000313" key="11">
    <source>
        <dbReference type="EMBL" id="EFV44335.1"/>
    </source>
</evidence>
<dbReference type="PANTHER" id="PTHR33451">
    <property type="entry name" value="MALATE-2H(+)/NA(+)-LACTATE ANTIPORTER"/>
    <property type="match status" value="1"/>
</dbReference>
<feature type="transmembrane region" description="Helical" evidence="9">
    <location>
        <begin position="193"/>
        <end position="216"/>
    </location>
</feature>
<evidence type="ECO:0000256" key="4">
    <source>
        <dbReference type="ARBA" id="ARBA00022475"/>
    </source>
</evidence>
<dbReference type="STRING" id="563192.HMPREF0179_01817"/>
<keyword evidence="4" id="KW-1003">Cell membrane</keyword>
<evidence type="ECO:0000259" key="10">
    <source>
        <dbReference type="Pfam" id="PF03553"/>
    </source>
</evidence>
<dbReference type="AlphaFoldDB" id="E5Y6K4"/>
<dbReference type="Pfam" id="PF03553">
    <property type="entry name" value="Na_H_antiporter"/>
    <property type="match status" value="1"/>
</dbReference>
<gene>
    <name evidence="11" type="ORF">HMPREF0179_01817</name>
</gene>
<feature type="transmembrane region" description="Helical" evidence="9">
    <location>
        <begin position="138"/>
        <end position="164"/>
    </location>
</feature>
<feature type="transmembrane region" description="Helical" evidence="9">
    <location>
        <begin position="111"/>
        <end position="131"/>
    </location>
</feature>
<feature type="transmembrane region" description="Helical" evidence="9">
    <location>
        <begin position="68"/>
        <end position="91"/>
    </location>
</feature>
<keyword evidence="3" id="KW-0050">Antiport</keyword>
<reference evidence="11 12" key="2">
    <citation type="submission" date="2013-04" db="EMBL/GenBank/DDBJ databases">
        <title>The Genome Sequence of Bilophila wadsworthia 3_1_6.</title>
        <authorList>
            <consortium name="The Broad Institute Genomics Platform"/>
            <person name="Earl A."/>
            <person name="Ward D."/>
            <person name="Feldgarden M."/>
            <person name="Gevers D."/>
            <person name="Sibley C."/>
            <person name="Strauss J."/>
            <person name="Allen-Vercoe E."/>
            <person name="Walker B."/>
            <person name="Young S."/>
            <person name="Zeng Q."/>
            <person name="Gargeya S."/>
            <person name="Fitzgerald M."/>
            <person name="Haas B."/>
            <person name="Abouelleil A."/>
            <person name="Allen A.W."/>
            <person name="Alvarado L."/>
            <person name="Arachchi H.M."/>
            <person name="Berlin A.M."/>
            <person name="Chapman S.B."/>
            <person name="Gainer-Dewar J."/>
            <person name="Goldberg J."/>
            <person name="Griggs A."/>
            <person name="Gujja S."/>
            <person name="Hansen M."/>
            <person name="Howarth C."/>
            <person name="Imamovic A."/>
            <person name="Ireland A."/>
            <person name="Larimer J."/>
            <person name="McCowan C."/>
            <person name="Murphy C."/>
            <person name="Pearson M."/>
            <person name="Poon T.W."/>
            <person name="Priest M."/>
            <person name="Roberts A."/>
            <person name="Saif S."/>
            <person name="Shea T."/>
            <person name="Sisk P."/>
            <person name="Sykes S."/>
            <person name="Wortman J."/>
            <person name="Nusbaum C."/>
            <person name="Birren B."/>
        </authorList>
    </citation>
    <scope>NUCLEOTIDE SEQUENCE [LARGE SCALE GENOMIC DNA]</scope>
    <source>
        <strain evidence="11 12">3_1_6</strain>
    </source>
</reference>
<dbReference type="RefSeq" id="WP_005027422.1">
    <property type="nucleotide sequence ID" value="NZ_KE150240.1"/>
</dbReference>
<keyword evidence="6 9" id="KW-1133">Transmembrane helix</keyword>
<accession>E5Y6K4</accession>
<feature type="transmembrane region" description="Helical" evidence="9">
    <location>
        <begin position="12"/>
        <end position="31"/>
    </location>
</feature>
<evidence type="ECO:0000256" key="9">
    <source>
        <dbReference type="SAM" id="Phobius"/>
    </source>
</evidence>
<feature type="transmembrane region" description="Helical" evidence="9">
    <location>
        <begin position="351"/>
        <end position="384"/>
    </location>
</feature>
<evidence type="ECO:0000256" key="8">
    <source>
        <dbReference type="ARBA" id="ARBA00038435"/>
    </source>
</evidence>
<evidence type="ECO:0000256" key="1">
    <source>
        <dbReference type="ARBA" id="ARBA00004651"/>
    </source>
</evidence>